<dbReference type="SUPFAM" id="SSF48403">
    <property type="entry name" value="Ankyrin repeat"/>
    <property type="match status" value="1"/>
</dbReference>
<accession>A0ABQ8WDR0</accession>
<proteinExistence type="predicted"/>
<sequence>MQALIDAGADVKMPLENGQYDNALMAAQAGDSGDYSKVAFLLRAGAKMESFLKPEAYRGAIPAAFLANNPEKVKAMVKAGADVNITLNDYDFGDLLAYFTILDFEEGILEPLIAGGASADQPISTGRYATALIAAACFGQYQASECLTNAGSIVDMECLNGDYKSPKAAGAPSSEADRACVIKFCNSNESKAAKLLEKWGNQKKDVLELPKERRECRKTLISTMEFSVCHAWR</sequence>
<gene>
    <name evidence="1" type="ORF">N7505_007579</name>
</gene>
<organism evidence="1 2">
    <name type="scientific">Penicillium chrysogenum</name>
    <name type="common">Penicillium notatum</name>
    <dbReference type="NCBI Taxonomy" id="5076"/>
    <lineage>
        <taxon>Eukaryota</taxon>
        <taxon>Fungi</taxon>
        <taxon>Dikarya</taxon>
        <taxon>Ascomycota</taxon>
        <taxon>Pezizomycotina</taxon>
        <taxon>Eurotiomycetes</taxon>
        <taxon>Eurotiomycetidae</taxon>
        <taxon>Eurotiales</taxon>
        <taxon>Aspergillaceae</taxon>
        <taxon>Penicillium</taxon>
        <taxon>Penicillium chrysogenum species complex</taxon>
    </lineage>
</organism>
<reference evidence="1 2" key="1">
    <citation type="journal article" date="2023" name="IMA Fungus">
        <title>Comparative genomic study of the Penicillium genus elucidates a diverse pangenome and 15 lateral gene transfer events.</title>
        <authorList>
            <person name="Petersen C."/>
            <person name="Sorensen T."/>
            <person name="Nielsen M.R."/>
            <person name="Sondergaard T.E."/>
            <person name="Sorensen J.L."/>
            <person name="Fitzpatrick D.A."/>
            <person name="Frisvad J.C."/>
            <person name="Nielsen K.L."/>
        </authorList>
    </citation>
    <scope>NUCLEOTIDE SEQUENCE [LARGE SCALE GENOMIC DNA]</scope>
    <source>
        <strain evidence="1 2">IBT 3361</strain>
    </source>
</reference>
<dbReference type="Proteomes" id="UP001220256">
    <property type="component" value="Unassembled WGS sequence"/>
</dbReference>
<keyword evidence="2" id="KW-1185">Reference proteome</keyword>
<dbReference type="Gene3D" id="1.25.40.20">
    <property type="entry name" value="Ankyrin repeat-containing domain"/>
    <property type="match status" value="1"/>
</dbReference>
<evidence type="ECO:0000313" key="1">
    <source>
        <dbReference type="EMBL" id="KAJ5264786.1"/>
    </source>
</evidence>
<dbReference type="InterPro" id="IPR036770">
    <property type="entry name" value="Ankyrin_rpt-contain_sf"/>
</dbReference>
<name>A0ABQ8WDR0_PENCH</name>
<dbReference type="EMBL" id="JAPVEB010000004">
    <property type="protein sequence ID" value="KAJ5264786.1"/>
    <property type="molecule type" value="Genomic_DNA"/>
</dbReference>
<evidence type="ECO:0000313" key="2">
    <source>
        <dbReference type="Proteomes" id="UP001220256"/>
    </source>
</evidence>
<protein>
    <recommendedName>
        <fullName evidence="3">Ankyrin repeat domain-containing protein</fullName>
    </recommendedName>
</protein>
<comment type="caution">
    <text evidence="1">The sequence shown here is derived from an EMBL/GenBank/DDBJ whole genome shotgun (WGS) entry which is preliminary data.</text>
</comment>
<evidence type="ECO:0008006" key="3">
    <source>
        <dbReference type="Google" id="ProtNLM"/>
    </source>
</evidence>